<keyword evidence="2" id="KW-1185">Reference proteome</keyword>
<feature type="non-terminal residue" evidence="1">
    <location>
        <position position="34"/>
    </location>
</feature>
<accession>A0AAD9NBA8</accession>
<dbReference type="AlphaFoldDB" id="A0AAD9NBA8"/>
<organism evidence="1 2">
    <name type="scientific">Paralvinella palmiformis</name>
    <dbReference type="NCBI Taxonomy" id="53620"/>
    <lineage>
        <taxon>Eukaryota</taxon>
        <taxon>Metazoa</taxon>
        <taxon>Spiralia</taxon>
        <taxon>Lophotrochozoa</taxon>
        <taxon>Annelida</taxon>
        <taxon>Polychaeta</taxon>
        <taxon>Sedentaria</taxon>
        <taxon>Canalipalpata</taxon>
        <taxon>Terebellida</taxon>
        <taxon>Terebelliformia</taxon>
        <taxon>Alvinellidae</taxon>
        <taxon>Paralvinella</taxon>
    </lineage>
</organism>
<sequence>LVDFGIRTSITSTERDFFTYHIYIYTFPFVLQDK</sequence>
<protein>
    <submittedName>
        <fullName evidence="1">Uncharacterized protein</fullName>
    </submittedName>
</protein>
<comment type="caution">
    <text evidence="1">The sequence shown here is derived from an EMBL/GenBank/DDBJ whole genome shotgun (WGS) entry which is preliminary data.</text>
</comment>
<dbReference type="Proteomes" id="UP001208570">
    <property type="component" value="Unassembled WGS sequence"/>
</dbReference>
<proteinExistence type="predicted"/>
<evidence type="ECO:0000313" key="2">
    <source>
        <dbReference type="Proteomes" id="UP001208570"/>
    </source>
</evidence>
<dbReference type="EMBL" id="JAODUP010000071">
    <property type="protein sequence ID" value="KAK2163957.1"/>
    <property type="molecule type" value="Genomic_DNA"/>
</dbReference>
<reference evidence="1" key="1">
    <citation type="journal article" date="2023" name="Mol. Biol. Evol.">
        <title>Third-Generation Sequencing Reveals the Adaptive Role of the Epigenome in Three Deep-Sea Polychaetes.</title>
        <authorList>
            <person name="Perez M."/>
            <person name="Aroh O."/>
            <person name="Sun Y."/>
            <person name="Lan Y."/>
            <person name="Juniper S.K."/>
            <person name="Young C.R."/>
            <person name="Angers B."/>
            <person name="Qian P.Y."/>
        </authorList>
    </citation>
    <scope>NUCLEOTIDE SEQUENCE</scope>
    <source>
        <strain evidence="1">P08H-3</strain>
    </source>
</reference>
<name>A0AAD9NBA8_9ANNE</name>
<gene>
    <name evidence="1" type="ORF">LSH36_71g00010</name>
</gene>
<evidence type="ECO:0000313" key="1">
    <source>
        <dbReference type="EMBL" id="KAK2163957.1"/>
    </source>
</evidence>